<dbReference type="PANTHER" id="PTHR12740">
    <property type="entry name" value="JNK1/MAPK8-ASSOCIATED MEMBRANE PROTEIN"/>
    <property type="match status" value="1"/>
</dbReference>
<organism evidence="3 4">
    <name type="scientific">Helobdella robusta</name>
    <name type="common">Californian leech</name>
    <dbReference type="NCBI Taxonomy" id="6412"/>
    <lineage>
        <taxon>Eukaryota</taxon>
        <taxon>Metazoa</taxon>
        <taxon>Spiralia</taxon>
        <taxon>Lophotrochozoa</taxon>
        <taxon>Annelida</taxon>
        <taxon>Clitellata</taxon>
        <taxon>Hirudinea</taxon>
        <taxon>Rhynchobdellida</taxon>
        <taxon>Glossiphoniidae</taxon>
        <taxon>Helobdella</taxon>
    </lineage>
</organism>
<evidence type="ECO:0000313" key="3">
    <source>
        <dbReference type="EnsemblMetazoa" id="HelroP85220"/>
    </source>
</evidence>
<dbReference type="OrthoDB" id="5920264at2759"/>
<protein>
    <recommendedName>
        <fullName evidence="5">JNK1/MAPK8-associated membrane protein</fullName>
    </recommendedName>
</protein>
<feature type="transmembrane region" description="Helical" evidence="1">
    <location>
        <begin position="144"/>
        <end position="162"/>
    </location>
</feature>
<dbReference type="Pfam" id="PF05571">
    <property type="entry name" value="JAMP"/>
    <property type="match status" value="1"/>
</dbReference>
<dbReference type="GO" id="GO:0031625">
    <property type="term" value="F:ubiquitin protein ligase binding"/>
    <property type="evidence" value="ECO:0000318"/>
    <property type="project" value="GO_Central"/>
</dbReference>
<dbReference type="eggNOG" id="KOG3744">
    <property type="taxonomic scope" value="Eukaryota"/>
</dbReference>
<feature type="transmembrane region" description="Helical" evidence="1">
    <location>
        <begin position="83"/>
        <end position="104"/>
    </location>
</feature>
<dbReference type="InParanoid" id="T1G5U4"/>
<feature type="transmembrane region" description="Helical" evidence="1">
    <location>
        <begin position="208"/>
        <end position="227"/>
    </location>
</feature>
<proteinExistence type="predicted"/>
<dbReference type="InterPro" id="IPR008485">
    <property type="entry name" value="JAMP"/>
</dbReference>
<evidence type="ECO:0000313" key="4">
    <source>
        <dbReference type="Proteomes" id="UP000015101"/>
    </source>
</evidence>
<dbReference type="GO" id="GO:0006986">
    <property type="term" value="P:response to unfolded protein"/>
    <property type="evidence" value="ECO:0007669"/>
    <property type="project" value="InterPro"/>
</dbReference>
<accession>T1G5U4</accession>
<reference evidence="4" key="1">
    <citation type="submission" date="2012-12" db="EMBL/GenBank/DDBJ databases">
        <authorList>
            <person name="Hellsten U."/>
            <person name="Grimwood J."/>
            <person name="Chapman J.A."/>
            <person name="Shapiro H."/>
            <person name="Aerts A."/>
            <person name="Otillar R.P."/>
            <person name="Terry A.Y."/>
            <person name="Boore J.L."/>
            <person name="Simakov O."/>
            <person name="Marletaz F."/>
            <person name="Cho S.-J."/>
            <person name="Edsinger-Gonzales E."/>
            <person name="Havlak P."/>
            <person name="Kuo D.-H."/>
            <person name="Larsson T."/>
            <person name="Lv J."/>
            <person name="Arendt D."/>
            <person name="Savage R."/>
            <person name="Osoegawa K."/>
            <person name="de Jong P."/>
            <person name="Lindberg D.R."/>
            <person name="Seaver E.C."/>
            <person name="Weisblat D.A."/>
            <person name="Putnam N.H."/>
            <person name="Grigoriev I.V."/>
            <person name="Rokhsar D.S."/>
        </authorList>
    </citation>
    <scope>NUCLEOTIDE SEQUENCE</scope>
</reference>
<dbReference type="OMA" id="YGECGAC"/>
<dbReference type="PANTHER" id="PTHR12740:SF4">
    <property type="entry name" value="JNK1_MAPK8-ASSOCIATED MEMBRANE PROTEIN"/>
    <property type="match status" value="1"/>
</dbReference>
<keyword evidence="1" id="KW-0472">Membrane</keyword>
<evidence type="ECO:0000256" key="1">
    <source>
        <dbReference type="SAM" id="Phobius"/>
    </source>
</evidence>
<sequence>MTCLGLYCGRLLLGNGTLSECGACPSGSRVNASSGICQECTNILSDYDWFYLLFMALLPLLSNYFFIDVTSKNRFECDHCKNVTLHISATIEAAISLVITILSFQPIGTFTIKSCESTRLSDWYTILYNPSPDFINTIHCTQQAVYPLYSMVFLMYLLSLKIRTSCVRWDNSFIDGKRRFCTCSLYSALFFHPAIACIHAVFAGVIYYSYPYIIVVGSVITNAIHFASYRNQTPVGLLKSLTTKPRNMVILMAHWLVHAFGIISLLSSNIKTNQLAYLCLIPTPCLVYVISVYFTDPDVVWDKENYTNNDSSNFAVGPDSMNAAGSGVAATSTAAVNGSFREMGDQKANNSSKEIDEAIYEEVVDVAEAVPLKE</sequence>
<dbReference type="Proteomes" id="UP000015101">
    <property type="component" value="Unassembled WGS sequence"/>
</dbReference>
<gene>
    <name evidence="3" type="primary">20216441</name>
    <name evidence="2" type="ORF">HELRODRAFT_85220</name>
</gene>
<reference evidence="2 4" key="2">
    <citation type="journal article" date="2013" name="Nature">
        <title>Insights into bilaterian evolution from three spiralian genomes.</title>
        <authorList>
            <person name="Simakov O."/>
            <person name="Marletaz F."/>
            <person name="Cho S.J."/>
            <person name="Edsinger-Gonzales E."/>
            <person name="Havlak P."/>
            <person name="Hellsten U."/>
            <person name="Kuo D.H."/>
            <person name="Larsson T."/>
            <person name="Lv J."/>
            <person name="Arendt D."/>
            <person name="Savage R."/>
            <person name="Osoegawa K."/>
            <person name="de Jong P."/>
            <person name="Grimwood J."/>
            <person name="Chapman J.A."/>
            <person name="Shapiro H."/>
            <person name="Aerts A."/>
            <person name="Otillar R.P."/>
            <person name="Terry A.Y."/>
            <person name="Boore J.L."/>
            <person name="Grigoriev I.V."/>
            <person name="Lindberg D.R."/>
            <person name="Seaver E.C."/>
            <person name="Weisblat D.A."/>
            <person name="Putnam N.H."/>
            <person name="Rokhsar D.S."/>
        </authorList>
    </citation>
    <scope>NUCLEOTIDE SEQUENCE</scope>
</reference>
<dbReference type="FunCoup" id="T1G5U4">
    <property type="interactions" value="119"/>
</dbReference>
<dbReference type="KEGG" id="hro:HELRODRAFT_85220"/>
<evidence type="ECO:0000313" key="2">
    <source>
        <dbReference type="EMBL" id="ESN97664.1"/>
    </source>
</evidence>
<dbReference type="GO" id="GO:0016020">
    <property type="term" value="C:membrane"/>
    <property type="evidence" value="ECO:0007669"/>
    <property type="project" value="InterPro"/>
</dbReference>
<name>T1G5U4_HELRO</name>
<dbReference type="AlphaFoldDB" id="T1G5U4"/>
<dbReference type="CTD" id="20216441"/>
<keyword evidence="1" id="KW-0812">Transmembrane</keyword>
<reference evidence="3" key="3">
    <citation type="submission" date="2015-06" db="UniProtKB">
        <authorList>
            <consortium name="EnsemblMetazoa"/>
        </authorList>
    </citation>
    <scope>IDENTIFICATION</scope>
</reference>
<dbReference type="GO" id="GO:0036503">
    <property type="term" value="P:ERAD pathway"/>
    <property type="evidence" value="ECO:0000318"/>
    <property type="project" value="GO_Central"/>
</dbReference>
<dbReference type="GeneID" id="20216441"/>
<keyword evidence="4" id="KW-1185">Reference proteome</keyword>
<dbReference type="EMBL" id="KB097304">
    <property type="protein sequence ID" value="ESN97664.1"/>
    <property type="molecule type" value="Genomic_DNA"/>
</dbReference>
<feature type="transmembrane region" description="Helical" evidence="1">
    <location>
        <begin position="248"/>
        <end position="268"/>
    </location>
</feature>
<dbReference type="EMBL" id="AMQM01006151">
    <property type="status" value="NOT_ANNOTATED_CDS"/>
    <property type="molecule type" value="Genomic_DNA"/>
</dbReference>
<keyword evidence="1" id="KW-1133">Transmembrane helix</keyword>
<dbReference type="HOGENOM" id="CLU_062918_1_0_1"/>
<evidence type="ECO:0008006" key="5">
    <source>
        <dbReference type="Google" id="ProtNLM"/>
    </source>
</evidence>
<dbReference type="RefSeq" id="XP_009024098.1">
    <property type="nucleotide sequence ID" value="XM_009025850.1"/>
</dbReference>
<feature type="transmembrane region" description="Helical" evidence="1">
    <location>
        <begin position="274"/>
        <end position="294"/>
    </location>
</feature>
<dbReference type="EnsemblMetazoa" id="HelroT85220">
    <property type="protein sequence ID" value="HelroP85220"/>
    <property type="gene ID" value="HelroG85220"/>
</dbReference>
<feature type="transmembrane region" description="Helical" evidence="1">
    <location>
        <begin position="49"/>
        <end position="71"/>
    </location>
</feature>
<feature type="transmembrane region" description="Helical" evidence="1">
    <location>
        <begin position="183"/>
        <end position="202"/>
    </location>
</feature>